<name>A0A0V0GXM6_SOLCH</name>
<organism evidence="1">
    <name type="scientific">Solanum chacoense</name>
    <name type="common">Chaco potato</name>
    <dbReference type="NCBI Taxonomy" id="4108"/>
    <lineage>
        <taxon>Eukaryota</taxon>
        <taxon>Viridiplantae</taxon>
        <taxon>Streptophyta</taxon>
        <taxon>Embryophyta</taxon>
        <taxon>Tracheophyta</taxon>
        <taxon>Spermatophyta</taxon>
        <taxon>Magnoliopsida</taxon>
        <taxon>eudicotyledons</taxon>
        <taxon>Gunneridae</taxon>
        <taxon>Pentapetalae</taxon>
        <taxon>asterids</taxon>
        <taxon>lamiids</taxon>
        <taxon>Solanales</taxon>
        <taxon>Solanaceae</taxon>
        <taxon>Solanoideae</taxon>
        <taxon>Solaneae</taxon>
        <taxon>Solanum</taxon>
    </lineage>
</organism>
<accession>A0A0V0GXM6</accession>
<dbReference type="AlphaFoldDB" id="A0A0V0GXM6"/>
<proteinExistence type="predicted"/>
<dbReference type="EMBL" id="GEDG01030362">
    <property type="protein sequence ID" value="JAP11974.1"/>
    <property type="molecule type" value="Transcribed_RNA"/>
</dbReference>
<reference evidence="1" key="1">
    <citation type="submission" date="2015-12" db="EMBL/GenBank/DDBJ databases">
        <title>Gene expression during late stages of embryo sac development: a critical building block for successful pollen-pistil interactions.</title>
        <authorList>
            <person name="Liu Y."/>
            <person name="Joly V."/>
            <person name="Sabar M."/>
            <person name="Matton D.P."/>
        </authorList>
    </citation>
    <scope>NUCLEOTIDE SEQUENCE</scope>
</reference>
<evidence type="ECO:0000313" key="1">
    <source>
        <dbReference type="EMBL" id="JAP11974.1"/>
    </source>
</evidence>
<sequence length="93" mass="9996">MSEYASSLLQCTQSYYYLHFSYLFLLPTENIFLGNGFANGISLESSVNVSSFFTAPELRKQPGSSPCSGESTHGAQLIHGGDCVDEICLGTGC</sequence>
<protein>
    <submittedName>
        <fullName evidence="1">Putative ovule protein</fullName>
    </submittedName>
</protein>